<accession>A0AAE1CEG0</accession>
<dbReference type="EMBL" id="JAWDGP010008106">
    <property type="protein sequence ID" value="KAK3690944.1"/>
    <property type="molecule type" value="Genomic_DNA"/>
</dbReference>
<dbReference type="Proteomes" id="UP001283361">
    <property type="component" value="Unassembled WGS sequence"/>
</dbReference>
<keyword evidence="3" id="KW-1185">Reference proteome</keyword>
<gene>
    <name evidence="2" type="ORF">RRG08_021641</name>
</gene>
<evidence type="ECO:0000313" key="2">
    <source>
        <dbReference type="EMBL" id="KAK3690944.1"/>
    </source>
</evidence>
<keyword evidence="1" id="KW-0732">Signal</keyword>
<evidence type="ECO:0000313" key="3">
    <source>
        <dbReference type="Proteomes" id="UP001283361"/>
    </source>
</evidence>
<dbReference type="AlphaFoldDB" id="A0AAE1CEG0"/>
<sequence length="276" mass="30522">MSISTLVTILAAGSLLADSTPVWDDLKTTWGPTILNAFNPQPRTVQDAEKGGFKLVGSAECGGTGAYHGIAYVKDEDYSLTLLYDKNGFIAGIQNGITKEIAQQIGYPHKLLQPPYVFFDGRYVISAYFTDPSKICTVGRTQEEFEVEGTGTDLWLQTGTTPSEVTLIPKEQKNLNGTKWVENKCVYSMGTHYWYDVKDDMDCAAFYPVFLLYNDGKLNAFGWHMLADLSSPNYEHFLVSIIAGFLGDVPQCAYTVTPTVSSIHVYLTAKPLLNFC</sequence>
<feature type="signal peptide" evidence="1">
    <location>
        <begin position="1"/>
        <end position="19"/>
    </location>
</feature>
<evidence type="ECO:0000256" key="1">
    <source>
        <dbReference type="SAM" id="SignalP"/>
    </source>
</evidence>
<comment type="caution">
    <text evidence="2">The sequence shown here is derived from an EMBL/GenBank/DDBJ whole genome shotgun (WGS) entry which is preliminary data.</text>
</comment>
<name>A0AAE1CEG0_9GAST</name>
<protein>
    <submittedName>
        <fullName evidence="2">Uncharacterized protein</fullName>
    </submittedName>
</protein>
<proteinExistence type="predicted"/>
<feature type="chain" id="PRO_5041936601" evidence="1">
    <location>
        <begin position="20"/>
        <end position="276"/>
    </location>
</feature>
<organism evidence="2 3">
    <name type="scientific">Elysia crispata</name>
    <name type="common">lettuce slug</name>
    <dbReference type="NCBI Taxonomy" id="231223"/>
    <lineage>
        <taxon>Eukaryota</taxon>
        <taxon>Metazoa</taxon>
        <taxon>Spiralia</taxon>
        <taxon>Lophotrochozoa</taxon>
        <taxon>Mollusca</taxon>
        <taxon>Gastropoda</taxon>
        <taxon>Heterobranchia</taxon>
        <taxon>Euthyneura</taxon>
        <taxon>Panpulmonata</taxon>
        <taxon>Sacoglossa</taxon>
        <taxon>Placobranchoidea</taxon>
        <taxon>Plakobranchidae</taxon>
        <taxon>Elysia</taxon>
    </lineage>
</organism>
<reference evidence="2" key="1">
    <citation type="journal article" date="2023" name="G3 (Bethesda)">
        <title>A reference genome for the long-term kleptoplast-retaining sea slug Elysia crispata morphotype clarki.</title>
        <authorList>
            <person name="Eastman K.E."/>
            <person name="Pendleton A.L."/>
            <person name="Shaikh M.A."/>
            <person name="Suttiyut T."/>
            <person name="Ogas R."/>
            <person name="Tomko P."/>
            <person name="Gavelis G."/>
            <person name="Widhalm J.R."/>
            <person name="Wisecaver J.H."/>
        </authorList>
    </citation>
    <scope>NUCLEOTIDE SEQUENCE</scope>
    <source>
        <strain evidence="2">ECLA1</strain>
    </source>
</reference>